<dbReference type="CDD" id="cd05232">
    <property type="entry name" value="UDP_G4E_4_SDR_e"/>
    <property type="match status" value="1"/>
</dbReference>
<dbReference type="Gene3D" id="3.40.50.720">
    <property type="entry name" value="NAD(P)-binding Rossmann-like Domain"/>
    <property type="match status" value="1"/>
</dbReference>
<reference evidence="2 3" key="1">
    <citation type="submission" date="2021-10" db="EMBL/GenBank/DDBJ databases">
        <title>Whole-genome sequencing analysis of Laribacter hongkongensis: virulence gene profiles, carbohydrate-active enzyme prediction, and antimicrobial resistance characterization.</title>
        <authorList>
            <person name="Yuan P."/>
            <person name="Zhan Y."/>
            <person name="Chen D."/>
        </authorList>
    </citation>
    <scope>NUCLEOTIDE SEQUENCE [LARGE SCALE GENOMIC DNA]</scope>
    <source>
        <strain evidence="2 3">W67</strain>
    </source>
</reference>
<organism evidence="2 3">
    <name type="scientific">Laribacter hongkongensis</name>
    <dbReference type="NCBI Taxonomy" id="168471"/>
    <lineage>
        <taxon>Bacteria</taxon>
        <taxon>Pseudomonadati</taxon>
        <taxon>Pseudomonadota</taxon>
        <taxon>Betaproteobacteria</taxon>
        <taxon>Neisseriales</taxon>
        <taxon>Aquaspirillaceae</taxon>
        <taxon>Laribacter</taxon>
    </lineage>
</organism>
<dbReference type="InterPro" id="IPR050177">
    <property type="entry name" value="Lipid_A_modif_metabolic_enz"/>
</dbReference>
<evidence type="ECO:0000313" key="2">
    <source>
        <dbReference type="EMBL" id="MCG9026038.1"/>
    </source>
</evidence>
<dbReference type="EMBL" id="JAJAXM010000014">
    <property type="protein sequence ID" value="MCG9026038.1"/>
    <property type="molecule type" value="Genomic_DNA"/>
</dbReference>
<evidence type="ECO:0000313" key="3">
    <source>
        <dbReference type="Proteomes" id="UP001200247"/>
    </source>
</evidence>
<protein>
    <submittedName>
        <fullName evidence="2">SDR family oxidoreductase</fullName>
    </submittedName>
</protein>
<dbReference type="Proteomes" id="UP001200247">
    <property type="component" value="Unassembled WGS sequence"/>
</dbReference>
<gene>
    <name evidence="2" type="ORF">LH440_09020</name>
</gene>
<name>A0ABD4SQZ3_9NEIS</name>
<evidence type="ECO:0000259" key="1">
    <source>
        <dbReference type="Pfam" id="PF01370"/>
    </source>
</evidence>
<comment type="caution">
    <text evidence="2">The sequence shown here is derived from an EMBL/GenBank/DDBJ whole genome shotgun (WGS) entry which is preliminary data.</text>
</comment>
<feature type="domain" description="NAD-dependent epimerase/dehydratase" evidence="1">
    <location>
        <begin position="3"/>
        <end position="230"/>
    </location>
</feature>
<dbReference type="AlphaFoldDB" id="A0ABD4SQZ3"/>
<dbReference type="PANTHER" id="PTHR43245">
    <property type="entry name" value="BIFUNCTIONAL POLYMYXIN RESISTANCE PROTEIN ARNA"/>
    <property type="match status" value="1"/>
</dbReference>
<proteinExistence type="predicted"/>
<dbReference type="RefSeq" id="WP_239878711.1">
    <property type="nucleotide sequence ID" value="NZ_JAJAXM010000014.1"/>
</dbReference>
<dbReference type="InterPro" id="IPR036291">
    <property type="entry name" value="NAD(P)-bd_dom_sf"/>
</dbReference>
<dbReference type="Pfam" id="PF01370">
    <property type="entry name" value="Epimerase"/>
    <property type="match status" value="1"/>
</dbReference>
<dbReference type="PANTHER" id="PTHR43245:SF58">
    <property type="entry name" value="BLL5923 PROTEIN"/>
    <property type="match status" value="1"/>
</dbReference>
<sequence length="336" mass="34980">MRVLVTGANGFVGTATVRHLLQGGVCEVRRALRSATPAAHDPSATPDTVAVGDIDGATDWCAALAGVDVVVHTAARVHMMRETEADPLVTFRRINTEGSVNLARQAAEAGVRRLVFISSVKVNGEATPPGQPFRPQDPVLCPDDPYGISKFEAEQGLREVAAATGLEVVVIRPVLVYGPGVRANFESMMKWVARGVPLPLGAIRANRRSLVGLDNLVDLIACCATHPAAAGQVFFAADGEDVSTTELLTRVGAELGKPARLLPVPPVLLQAGARLAGCGAVVQRLCGSLQVDISANTRLLGWQPPLSLGAGLSRAAGAFLAAQETRNGNGDAGSRV</sequence>
<dbReference type="InterPro" id="IPR001509">
    <property type="entry name" value="Epimerase_deHydtase"/>
</dbReference>
<dbReference type="SUPFAM" id="SSF51735">
    <property type="entry name" value="NAD(P)-binding Rossmann-fold domains"/>
    <property type="match status" value="1"/>
</dbReference>
<accession>A0ABD4SQZ3</accession>